<dbReference type="GO" id="GO:0005737">
    <property type="term" value="C:cytoplasm"/>
    <property type="evidence" value="ECO:0007669"/>
    <property type="project" value="TreeGrafter"/>
</dbReference>
<feature type="region of interest" description="Disordered" evidence="1">
    <location>
        <begin position="403"/>
        <end position="427"/>
    </location>
</feature>
<dbReference type="PANTHER" id="PTHR47282">
    <property type="entry name" value="PGC-1 AND ERR-INDUCED REGULATOR IN MUSCLE PROTEIN 1"/>
    <property type="match status" value="1"/>
</dbReference>
<protein>
    <recommendedName>
        <fullName evidence="4">PGC-1 and ERR-induced regulator in muscle protein 1</fullName>
    </recommendedName>
</protein>
<evidence type="ECO:0008006" key="4">
    <source>
        <dbReference type="Google" id="ProtNLM"/>
    </source>
</evidence>
<evidence type="ECO:0000313" key="3">
    <source>
        <dbReference type="Proteomes" id="UP001295444"/>
    </source>
</evidence>
<dbReference type="GO" id="GO:0005634">
    <property type="term" value="C:nucleus"/>
    <property type="evidence" value="ECO:0007669"/>
    <property type="project" value="TreeGrafter"/>
</dbReference>
<name>A0AAD1TBA3_PELCU</name>
<evidence type="ECO:0000313" key="2">
    <source>
        <dbReference type="EMBL" id="CAH2320073.1"/>
    </source>
</evidence>
<accession>A0AAD1TBA3</accession>
<organism evidence="2 3">
    <name type="scientific">Pelobates cultripes</name>
    <name type="common">Western spadefoot toad</name>
    <dbReference type="NCBI Taxonomy" id="61616"/>
    <lineage>
        <taxon>Eukaryota</taxon>
        <taxon>Metazoa</taxon>
        <taxon>Chordata</taxon>
        <taxon>Craniata</taxon>
        <taxon>Vertebrata</taxon>
        <taxon>Euteleostomi</taxon>
        <taxon>Amphibia</taxon>
        <taxon>Batrachia</taxon>
        <taxon>Anura</taxon>
        <taxon>Pelobatoidea</taxon>
        <taxon>Pelobatidae</taxon>
        <taxon>Pelobates</taxon>
    </lineage>
</organism>
<dbReference type="AlphaFoldDB" id="A0AAD1TBA3"/>
<dbReference type="Proteomes" id="UP001295444">
    <property type="component" value="Chromosome 10"/>
</dbReference>
<sequence>MDNFEYSIQISDRDWAEFYSTAEECGLMQVSLAAEEELLFSDPEHDDNTSKPKFIRVSLCPPKEEHPAVQSTPTGLSTSDHACYKRTELSEDVVLSGSEDEEDFGSVSRFLCQREALLYKGKNAESSEYIPVTNKADNHYIAKPNLEQSEDDGLVDQIKSLNWFRKQQYEGEIMYSPSQTFIQRNNIPLIGDEDENIGQYSKTCVPSVQTDVLSRTMESMEASALQHKTDDSLDGDRHPLINGHGFHLPEGTQDGKIKGCAFSICPVISPVTSELVKSKSFTGCFGDRGEIQVTQYLTVNENQEQYGHVNTGKHIEEHSDSSKHGDIMEDNGHKICVGLGVDTDLQTASKARLHSSAVKQNVPDPPTGLFTLLESVESTKTSSNNGTTNEFDTGFQRVCTSSSRMLPNNHVPSSSTEKNKHHEKPTVKLRSMCQKDTALTTPEMYDFFFGEISETADMDTKPETQGAQHEDVMYTPSMYEYFFLESKGEGDGNKLEDKKYEKDEPSTDFVLMSPERPEIHPSSGDFCTPDAYEFFFADGEGEQSNKENVLSGPVYHAQSAAVASLQSFLPQRLCNVRKGFTIRGSRYRTDRDGQLLVTRRLGTTEDSAVALTGSQALRIPAGTGDACLVLLAFASWAVKSSDLQSSDGWKTALLANIGAVSAIRYLRRNSRRCLQESPSPSGEGP</sequence>
<dbReference type="InterPro" id="IPR043442">
    <property type="entry name" value="Perm1"/>
</dbReference>
<dbReference type="GO" id="GO:0014850">
    <property type="term" value="P:response to muscle activity"/>
    <property type="evidence" value="ECO:0007669"/>
    <property type="project" value="TreeGrafter"/>
</dbReference>
<dbReference type="GO" id="GO:0006355">
    <property type="term" value="P:regulation of DNA-templated transcription"/>
    <property type="evidence" value="ECO:0007669"/>
    <property type="project" value="InterPro"/>
</dbReference>
<dbReference type="PANTHER" id="PTHR47282:SF1">
    <property type="entry name" value="PGC-1 AND ERR-INDUCED REGULATOR IN MUSCLE PROTEIN 1"/>
    <property type="match status" value="1"/>
</dbReference>
<gene>
    <name evidence="2" type="ORF">PECUL_23A046705</name>
</gene>
<proteinExistence type="predicted"/>
<keyword evidence="3" id="KW-1185">Reference proteome</keyword>
<dbReference type="EMBL" id="OW240921">
    <property type="protein sequence ID" value="CAH2320073.1"/>
    <property type="molecule type" value="Genomic_DNA"/>
</dbReference>
<feature type="compositionally biased region" description="Polar residues" evidence="1">
    <location>
        <begin position="403"/>
        <end position="416"/>
    </location>
</feature>
<reference evidence="2" key="1">
    <citation type="submission" date="2022-03" db="EMBL/GenBank/DDBJ databases">
        <authorList>
            <person name="Alioto T."/>
            <person name="Alioto T."/>
            <person name="Gomez Garrido J."/>
        </authorList>
    </citation>
    <scope>NUCLEOTIDE SEQUENCE</scope>
</reference>
<evidence type="ECO:0000256" key="1">
    <source>
        <dbReference type="SAM" id="MobiDB-lite"/>
    </source>
</evidence>
<feature type="compositionally biased region" description="Basic and acidic residues" evidence="1">
    <location>
        <begin position="417"/>
        <end position="426"/>
    </location>
</feature>